<dbReference type="Gene3D" id="1.10.510.10">
    <property type="entry name" value="Transferase(Phosphotransferase) domain 1"/>
    <property type="match status" value="2"/>
</dbReference>
<dbReference type="Pfam" id="PF00069">
    <property type="entry name" value="Pkinase"/>
    <property type="match status" value="1"/>
</dbReference>
<proteinExistence type="predicted"/>
<feature type="domain" description="Protein kinase" evidence="3">
    <location>
        <begin position="348"/>
        <end position="645"/>
    </location>
</feature>
<protein>
    <recommendedName>
        <fullName evidence="3">Protein kinase domain-containing protein</fullName>
    </recommendedName>
</protein>
<evidence type="ECO:0000313" key="4">
    <source>
        <dbReference type="EMBL" id="KZM85403.1"/>
    </source>
</evidence>
<dbReference type="GO" id="GO:0005886">
    <property type="term" value="C:plasma membrane"/>
    <property type="evidence" value="ECO:0007669"/>
    <property type="project" value="UniProtKB-SubCell"/>
</dbReference>
<dbReference type="InterPro" id="IPR050823">
    <property type="entry name" value="Plant_Ser_Thr_Prot_Kinase"/>
</dbReference>
<evidence type="ECO:0000256" key="1">
    <source>
        <dbReference type="ARBA" id="ARBA00004236"/>
    </source>
</evidence>
<keyword evidence="2" id="KW-1003">Cell membrane</keyword>
<dbReference type="InterPro" id="IPR011009">
    <property type="entry name" value="Kinase-like_dom_sf"/>
</dbReference>
<dbReference type="InterPro" id="IPR000719">
    <property type="entry name" value="Prot_kinase_dom"/>
</dbReference>
<feature type="domain" description="Protein kinase" evidence="3">
    <location>
        <begin position="70"/>
        <end position="328"/>
    </location>
</feature>
<sequence length="646" mass="72272">MFHSSGVHSNAKNSRVDSRVSRKIAGTFTEEFNRMRMNNISIYPDAQGLFANANLRMFSLAELVSATRGFIPDMILGDNHYGRAFIGWLDEDTLAPSRIGIGMAVGIKRTNSYARLRTLQAEVDLCGRFNHPYVLRPLGFCLEQQEFLVVYEYTLKGNVTRYAYKDEGKSLSWVIWLKILIGAARYLDFLHSSDDHIIYGDFTLSSILLDWNFNPRIGYSASARFGPKDGGTLITGLPNLNAQHCAASEGYFSPEYKKADATPIKGAIYTGYSGRCSTAVEVVYVHSNAKNSRSDGRVSQKKAGIFTEENSRMRMNKMGILPDAQGLFANANLRMFSLAELLSATRGFNPDMILGENYHGRTFVSWLDEDTLAPSRIGIGMLVAIKRTNSYARLRILQAEVDLCGRFYHPYVLKPLGFCLEKQEFLVVYEYTLKGNVARYAYKDGGKSLSWVIWLRILIGAAKYLDFLHSSEEHIIFGDFTLSSILLDWNFNPKIGYSASARFGPKDGGTLITGLPNLNAQHCAASEGYFSPEYKKAGHLSSKNDVYAFGVVLLEILTGRRVIDVNSKSKKRNLVNKARPVLACERKVKGVVNPKLLERETCPKVVNSILSDVPALALKCLDLDPKKRPSMRQVLEILERVNAIIQ</sequence>
<comment type="caution">
    <text evidence="4">The sequence shown here is derived from an EMBL/GenBank/DDBJ whole genome shotgun (WGS) entry which is preliminary data.</text>
</comment>
<dbReference type="Gramene" id="KZM85403">
    <property type="protein sequence ID" value="KZM85403"/>
    <property type="gene ID" value="DCAR_027175"/>
</dbReference>
<dbReference type="SUPFAM" id="SSF56112">
    <property type="entry name" value="Protein kinase-like (PK-like)"/>
    <property type="match status" value="2"/>
</dbReference>
<dbReference type="Pfam" id="PF07714">
    <property type="entry name" value="PK_Tyr_Ser-Thr"/>
    <property type="match status" value="1"/>
</dbReference>
<comment type="subcellular location">
    <subcellularLocation>
        <location evidence="1">Cell membrane</location>
    </subcellularLocation>
</comment>
<dbReference type="EMBL" id="LNRQ01000008">
    <property type="protein sequence ID" value="KZM85403.1"/>
    <property type="molecule type" value="Genomic_DNA"/>
</dbReference>
<dbReference type="OMA" id="HENWAAK"/>
<gene>
    <name evidence="4" type="ORF">DCAR_027175</name>
</gene>
<dbReference type="PROSITE" id="PS50011">
    <property type="entry name" value="PROTEIN_KINASE_DOM"/>
    <property type="match status" value="2"/>
</dbReference>
<reference evidence="4" key="1">
    <citation type="journal article" date="2016" name="Nat. Genet.">
        <title>A high-quality carrot genome assembly provides new insights into carotenoid accumulation and asterid genome evolution.</title>
        <authorList>
            <person name="Iorizzo M."/>
            <person name="Ellison S."/>
            <person name="Senalik D."/>
            <person name="Zeng P."/>
            <person name="Satapoomin P."/>
            <person name="Huang J."/>
            <person name="Bowman M."/>
            <person name="Iovene M."/>
            <person name="Sanseverino W."/>
            <person name="Cavagnaro P."/>
            <person name="Yildiz M."/>
            <person name="Macko-Podgorni A."/>
            <person name="Moranska E."/>
            <person name="Grzebelus E."/>
            <person name="Grzebelus D."/>
            <person name="Ashrafi H."/>
            <person name="Zheng Z."/>
            <person name="Cheng S."/>
            <person name="Spooner D."/>
            <person name="Van Deynze A."/>
            <person name="Simon P."/>
        </authorList>
    </citation>
    <scope>NUCLEOTIDE SEQUENCE [LARGE SCALE GENOMIC DNA]</scope>
    <source>
        <tissue evidence="4">Leaf</tissue>
    </source>
</reference>
<evidence type="ECO:0000259" key="3">
    <source>
        <dbReference type="PROSITE" id="PS50011"/>
    </source>
</evidence>
<name>A0A175YPL5_DAUCS</name>
<dbReference type="InterPro" id="IPR001245">
    <property type="entry name" value="Ser-Thr/Tyr_kinase_cat_dom"/>
</dbReference>
<dbReference type="GO" id="GO:0005524">
    <property type="term" value="F:ATP binding"/>
    <property type="evidence" value="ECO:0007669"/>
    <property type="project" value="InterPro"/>
</dbReference>
<accession>A0A175YPL5</accession>
<dbReference type="Gene3D" id="3.30.200.20">
    <property type="entry name" value="Phosphorylase Kinase, domain 1"/>
    <property type="match status" value="2"/>
</dbReference>
<organism evidence="4">
    <name type="scientific">Daucus carota subsp. sativus</name>
    <name type="common">Carrot</name>
    <dbReference type="NCBI Taxonomy" id="79200"/>
    <lineage>
        <taxon>Eukaryota</taxon>
        <taxon>Viridiplantae</taxon>
        <taxon>Streptophyta</taxon>
        <taxon>Embryophyta</taxon>
        <taxon>Tracheophyta</taxon>
        <taxon>Spermatophyta</taxon>
        <taxon>Magnoliopsida</taxon>
        <taxon>eudicotyledons</taxon>
        <taxon>Gunneridae</taxon>
        <taxon>Pentapetalae</taxon>
        <taxon>asterids</taxon>
        <taxon>campanulids</taxon>
        <taxon>Apiales</taxon>
        <taxon>Apiaceae</taxon>
        <taxon>Apioideae</taxon>
        <taxon>Scandiceae</taxon>
        <taxon>Daucinae</taxon>
        <taxon>Daucus</taxon>
        <taxon>Daucus sect. Daucus</taxon>
    </lineage>
</organism>
<dbReference type="GO" id="GO:0004672">
    <property type="term" value="F:protein kinase activity"/>
    <property type="evidence" value="ECO:0007669"/>
    <property type="project" value="InterPro"/>
</dbReference>
<evidence type="ECO:0000256" key="2">
    <source>
        <dbReference type="ARBA" id="ARBA00022475"/>
    </source>
</evidence>
<keyword evidence="2" id="KW-0472">Membrane</keyword>
<dbReference type="PANTHER" id="PTHR45621">
    <property type="entry name" value="OS01G0588500 PROTEIN-RELATED"/>
    <property type="match status" value="1"/>
</dbReference>
<dbReference type="AlphaFoldDB" id="A0A175YPL5"/>